<gene>
    <name evidence="1" type="ORF">EB796_001330</name>
</gene>
<reference evidence="1" key="1">
    <citation type="submission" date="2020-06" db="EMBL/GenBank/DDBJ databases">
        <title>Draft genome of Bugula neritina, a colonial animal packing powerful symbionts and potential medicines.</title>
        <authorList>
            <person name="Rayko M."/>
        </authorList>
    </citation>
    <scope>NUCLEOTIDE SEQUENCE [LARGE SCALE GENOMIC DNA]</scope>
    <source>
        <strain evidence="1">Kwan_BN1</strain>
    </source>
</reference>
<evidence type="ECO:0000313" key="1">
    <source>
        <dbReference type="EMBL" id="KAF6040369.1"/>
    </source>
</evidence>
<dbReference type="AlphaFoldDB" id="A0A7J7KQA0"/>
<organism evidence="1 2">
    <name type="scientific">Bugula neritina</name>
    <name type="common">Brown bryozoan</name>
    <name type="synonym">Sertularia neritina</name>
    <dbReference type="NCBI Taxonomy" id="10212"/>
    <lineage>
        <taxon>Eukaryota</taxon>
        <taxon>Metazoa</taxon>
        <taxon>Spiralia</taxon>
        <taxon>Lophotrochozoa</taxon>
        <taxon>Bryozoa</taxon>
        <taxon>Gymnolaemata</taxon>
        <taxon>Cheilostomatida</taxon>
        <taxon>Flustrina</taxon>
        <taxon>Buguloidea</taxon>
        <taxon>Bugulidae</taxon>
        <taxon>Bugula</taxon>
    </lineage>
</organism>
<name>A0A7J7KQA0_BUGNE</name>
<dbReference type="Proteomes" id="UP000593567">
    <property type="component" value="Unassembled WGS sequence"/>
</dbReference>
<protein>
    <submittedName>
        <fullName evidence="1">HDAC11</fullName>
    </submittedName>
</protein>
<accession>A0A7J7KQA0</accession>
<dbReference type="OrthoDB" id="437693at2759"/>
<proteinExistence type="predicted"/>
<sequence>MQYMNELQIAFQCLFFFISKGIIRRDEMVFRLARERKIPIFMVLSGGYQPQTAHVIADSVLNLKGQGLIAREPNL</sequence>
<comment type="caution">
    <text evidence="1">The sequence shown here is derived from an EMBL/GenBank/DDBJ whole genome shotgun (WGS) entry which is preliminary data.</text>
</comment>
<evidence type="ECO:0000313" key="2">
    <source>
        <dbReference type="Proteomes" id="UP000593567"/>
    </source>
</evidence>
<keyword evidence="2" id="KW-1185">Reference proteome</keyword>
<dbReference type="EMBL" id="VXIV02000152">
    <property type="protein sequence ID" value="KAF6040369.1"/>
    <property type="molecule type" value="Genomic_DNA"/>
</dbReference>